<dbReference type="PANTHER" id="PTHR21637:SF0">
    <property type="entry name" value="AT10158P"/>
    <property type="match status" value="1"/>
</dbReference>
<proteinExistence type="predicted"/>
<dbReference type="InterPro" id="IPR039886">
    <property type="entry name" value="BTBD10/KCTD20"/>
</dbReference>
<dbReference type="PANTHER" id="PTHR21637">
    <property type="entry name" value="BTB/POZ DOMAIN-CONTAINING PROTEIN 10-RELATED"/>
    <property type="match status" value="1"/>
</dbReference>
<dbReference type="EMBL" id="LWCA01000005">
    <property type="protein sequence ID" value="OAF72099.1"/>
    <property type="molecule type" value="Genomic_DNA"/>
</dbReference>
<protein>
    <recommendedName>
        <fullName evidence="3">BTBD10/KCTD20 BTB/POZ domain-containing protein</fullName>
    </recommendedName>
</protein>
<sequence>MNLELKISFFISEGISIVIFNMGERECHIIVLTEEDVIDIHDDYTRIFPTELKCKEIYNTEMQKFLKYLENREVAKSVLIDRGLKKVRLGIEGYPTHKEKIKHRRDSKPEIIYNYIQRPFIHLSWEKEEARSRHVDFQCIKSKSTSNIQHDVVFEPYPLNVPSLETE</sequence>
<dbReference type="GO" id="GO:0042327">
    <property type="term" value="P:positive regulation of phosphorylation"/>
    <property type="evidence" value="ECO:0007669"/>
    <property type="project" value="TreeGrafter"/>
</dbReference>
<accession>A0A177BCS7</accession>
<reference evidence="1 2" key="1">
    <citation type="submission" date="2016-04" db="EMBL/GenBank/DDBJ databases">
        <title>The genome of Intoshia linei affirms orthonectids as highly simplified spiralians.</title>
        <authorList>
            <person name="Mikhailov K.V."/>
            <person name="Slusarev G.S."/>
            <person name="Nikitin M.A."/>
            <person name="Logacheva M.D."/>
            <person name="Penin A."/>
            <person name="Aleoshin V."/>
            <person name="Panchin Y.V."/>
        </authorList>
    </citation>
    <scope>NUCLEOTIDE SEQUENCE [LARGE SCALE GENOMIC DNA]</scope>
    <source>
        <strain evidence="1">Intl2013</strain>
        <tissue evidence="1">Whole animal</tissue>
    </source>
</reference>
<keyword evidence="2" id="KW-1185">Reference proteome</keyword>
<dbReference type="Proteomes" id="UP000078046">
    <property type="component" value="Unassembled WGS sequence"/>
</dbReference>
<evidence type="ECO:0008006" key="3">
    <source>
        <dbReference type="Google" id="ProtNLM"/>
    </source>
</evidence>
<dbReference type="GO" id="GO:0005737">
    <property type="term" value="C:cytoplasm"/>
    <property type="evidence" value="ECO:0007669"/>
    <property type="project" value="TreeGrafter"/>
</dbReference>
<evidence type="ECO:0000313" key="1">
    <source>
        <dbReference type="EMBL" id="OAF72099.1"/>
    </source>
</evidence>
<gene>
    <name evidence="1" type="ORF">A3Q56_00143</name>
</gene>
<dbReference type="OrthoDB" id="10034757at2759"/>
<organism evidence="1 2">
    <name type="scientific">Intoshia linei</name>
    <dbReference type="NCBI Taxonomy" id="1819745"/>
    <lineage>
        <taxon>Eukaryota</taxon>
        <taxon>Metazoa</taxon>
        <taxon>Spiralia</taxon>
        <taxon>Lophotrochozoa</taxon>
        <taxon>Mesozoa</taxon>
        <taxon>Orthonectida</taxon>
        <taxon>Rhopaluridae</taxon>
        <taxon>Intoshia</taxon>
    </lineage>
</organism>
<evidence type="ECO:0000313" key="2">
    <source>
        <dbReference type="Proteomes" id="UP000078046"/>
    </source>
</evidence>
<dbReference type="AlphaFoldDB" id="A0A177BCS7"/>
<name>A0A177BCS7_9BILA</name>
<comment type="caution">
    <text evidence="1">The sequence shown here is derived from an EMBL/GenBank/DDBJ whole genome shotgun (WGS) entry which is preliminary data.</text>
</comment>